<feature type="compositionally biased region" description="Polar residues" evidence="1">
    <location>
        <begin position="278"/>
        <end position="287"/>
    </location>
</feature>
<gene>
    <name evidence="2" type="ORF">GGH94_001265</name>
</gene>
<proteinExistence type="predicted"/>
<feature type="region of interest" description="Disordered" evidence="1">
    <location>
        <begin position="87"/>
        <end position="310"/>
    </location>
</feature>
<keyword evidence="3" id="KW-1185">Reference proteome</keyword>
<feature type="region of interest" description="Disordered" evidence="1">
    <location>
        <begin position="406"/>
        <end position="485"/>
    </location>
</feature>
<evidence type="ECO:0000313" key="2">
    <source>
        <dbReference type="EMBL" id="KAJ2866789.1"/>
    </source>
</evidence>
<accession>A0A9W8IN23</accession>
<feature type="region of interest" description="Disordered" evidence="1">
    <location>
        <begin position="750"/>
        <end position="769"/>
    </location>
</feature>
<feature type="compositionally biased region" description="Low complexity" evidence="1">
    <location>
        <begin position="839"/>
        <end position="870"/>
    </location>
</feature>
<dbReference type="AlphaFoldDB" id="A0A9W8IN23"/>
<dbReference type="EMBL" id="JANBUY010000030">
    <property type="protein sequence ID" value="KAJ2866789.1"/>
    <property type="molecule type" value="Genomic_DNA"/>
</dbReference>
<feature type="compositionally biased region" description="Basic and acidic residues" evidence="1">
    <location>
        <begin position="453"/>
        <end position="463"/>
    </location>
</feature>
<reference evidence="2" key="1">
    <citation type="submission" date="2022-07" db="EMBL/GenBank/DDBJ databases">
        <title>Phylogenomic reconstructions and comparative analyses of Kickxellomycotina fungi.</title>
        <authorList>
            <person name="Reynolds N.K."/>
            <person name="Stajich J.E."/>
            <person name="Barry K."/>
            <person name="Grigoriev I.V."/>
            <person name="Crous P."/>
            <person name="Smith M.E."/>
        </authorList>
    </citation>
    <scope>NUCLEOTIDE SEQUENCE</scope>
    <source>
        <strain evidence="2">RSA 476</strain>
    </source>
</reference>
<sequence length="963" mass="101525">MSGSTPVGKRVKLSNDAAQSPLGMLAALASPSPPIRNPPQSLAASLLATTGNASTPKPRHNNIKALEATNTPSIDAGALEMRTPILESGFPEHSQRSASPLYSPSTRAARRRTLRGSPGEDVAGLRVADEAAGSLEQSASTVSSASSVPARSPIRPGAIPATQLDVLALVTATSPPMPSRRRWAGYSTPKRASEGITPANGLSGTRNGKDGKKGSGSSSDTVSEDEDQLRSHSSRMKARYHSVQIRTLPGTPPVANGSGMGNGVRSEHTVRTYPTFYAQGQRQSSATPVRAQVGRKASDGESTTTDEEGFVQPRTPVMRRVPASSLRMPQTSVNTGLASGSSTHVPFNGVAPASEPAPSWRTRPRLDARPFGVALSKQLAELTEETEDIENDKSGNHVINQLRDLSASLSPLPSPSQHRRSHPRTKRMRARTNGQRPGSETETDNECENAAQRTRDMEPKADRSMSTSSNEGSVHAVGAASAGRQRRIIARPQYNGANSLPHYRPLVTNGGSASFNGHMSPVSARDAQQLRLPGVTHLGSLPSRQRATQPLPPAPTCGGGDSGGETTETDDDFFDTSRSFHYSIRPPRRVVRQLASLRERNLEPAALDLHSQPPPMPCYQPHTAPVVGSGPGANDAFGLGISGSGNGANRNGSGPYAGPARIVSTPIPAAATSLALAVRDHRRPIPGPLVSPGPPPIRQQPVAYQLPTEQRAYPMHNSSMRREFARDPFAPMPDEFTYKGAALRRLERSHNRGAPGGEGPESSANRKRALTAPSSFEPPMAKRNMHGHDASGAPVARAPGTRARHSGVSSPEMPNEPAPTEPRHQIGGRSSLLGESPVSSLRSSLFARAAPSLPASLASSSASSSSSSLSGARHPTHNDSQPKLVDIPHPVAESNLNSAEPSSRKRRHSSAATRHQLQSTTPPSATKPIEESPTSSFSSLDPAAARSPQSSDALFPPIDSGSS</sequence>
<feature type="compositionally biased region" description="Low complexity" evidence="1">
    <location>
        <begin position="472"/>
        <end position="483"/>
    </location>
</feature>
<feature type="compositionally biased region" description="Low complexity" evidence="1">
    <location>
        <begin position="138"/>
        <end position="156"/>
    </location>
</feature>
<comment type="caution">
    <text evidence="2">The sequence shown here is derived from an EMBL/GenBank/DDBJ whole genome shotgun (WGS) entry which is preliminary data.</text>
</comment>
<evidence type="ECO:0000256" key="1">
    <source>
        <dbReference type="SAM" id="MobiDB-lite"/>
    </source>
</evidence>
<dbReference type="Proteomes" id="UP001140074">
    <property type="component" value="Unassembled WGS sequence"/>
</dbReference>
<feature type="compositionally biased region" description="Basic residues" evidence="1">
    <location>
        <begin position="417"/>
        <end position="430"/>
    </location>
</feature>
<name>A0A9W8IN23_9FUNG</name>
<feature type="region of interest" description="Disordered" evidence="1">
    <location>
        <begin position="537"/>
        <end position="567"/>
    </location>
</feature>
<feature type="compositionally biased region" description="Polar residues" evidence="1">
    <location>
        <begin position="96"/>
        <end position="106"/>
    </location>
</feature>
<organism evidence="2 3">
    <name type="scientific">Coemansia aciculifera</name>
    <dbReference type="NCBI Taxonomy" id="417176"/>
    <lineage>
        <taxon>Eukaryota</taxon>
        <taxon>Fungi</taxon>
        <taxon>Fungi incertae sedis</taxon>
        <taxon>Zoopagomycota</taxon>
        <taxon>Kickxellomycotina</taxon>
        <taxon>Kickxellomycetes</taxon>
        <taxon>Kickxellales</taxon>
        <taxon>Kickxellaceae</taxon>
        <taxon>Coemansia</taxon>
    </lineage>
</organism>
<evidence type="ECO:0000313" key="3">
    <source>
        <dbReference type="Proteomes" id="UP001140074"/>
    </source>
</evidence>
<feature type="compositionally biased region" description="Polar residues" evidence="1">
    <location>
        <begin position="910"/>
        <end position="924"/>
    </location>
</feature>
<protein>
    <submittedName>
        <fullName evidence="2">Uncharacterized protein</fullName>
    </submittedName>
</protein>
<feature type="region of interest" description="Disordered" evidence="1">
    <location>
        <begin position="774"/>
        <end position="963"/>
    </location>
</feature>